<evidence type="ECO:0000256" key="8">
    <source>
        <dbReference type="SAM" id="Phobius"/>
    </source>
</evidence>
<dbReference type="PATRIC" id="fig|1590042.3.peg.608"/>
<organism evidence="9">
    <name type="scientific">Candidatus Berkiella cookevillensis</name>
    <dbReference type="NCBI Taxonomy" id="437022"/>
    <lineage>
        <taxon>Bacteria</taxon>
        <taxon>Pseudomonadati</taxon>
        <taxon>Pseudomonadota</taxon>
        <taxon>Gammaproteobacteria</taxon>
        <taxon>Candidatus Berkiellales</taxon>
        <taxon>Candidatus Berkiellaceae</taxon>
        <taxon>Candidatus Berkiella</taxon>
    </lineage>
</organism>
<keyword evidence="3" id="KW-0813">Transport</keyword>
<feature type="transmembrane region" description="Helical" evidence="8">
    <location>
        <begin position="148"/>
        <end position="177"/>
    </location>
</feature>
<dbReference type="RefSeq" id="WP_057623492.1">
    <property type="nucleotide sequence ID" value="NZ_LKHV02000001.1"/>
</dbReference>
<name>A0A0Q9YQC0_9GAMM</name>
<evidence type="ECO:0000256" key="6">
    <source>
        <dbReference type="ARBA" id="ARBA00022989"/>
    </source>
</evidence>
<keyword evidence="6 8" id="KW-1133">Transmembrane helix</keyword>
<feature type="transmembrane region" description="Helical" evidence="8">
    <location>
        <begin position="279"/>
        <end position="302"/>
    </location>
</feature>
<dbReference type="InterPro" id="IPR002549">
    <property type="entry name" value="AI-2E-like"/>
</dbReference>
<proteinExistence type="inferred from homology"/>
<dbReference type="AlphaFoldDB" id="A0A0Q9YQC0"/>
<dbReference type="Pfam" id="PF01594">
    <property type="entry name" value="AI-2E_transport"/>
    <property type="match status" value="1"/>
</dbReference>
<dbReference type="GO" id="GO:0005886">
    <property type="term" value="C:plasma membrane"/>
    <property type="evidence" value="ECO:0007669"/>
    <property type="project" value="UniProtKB-SubCell"/>
</dbReference>
<dbReference type="EMBL" id="LKHV01000002">
    <property type="protein sequence ID" value="KRG19578.1"/>
    <property type="molecule type" value="Genomic_DNA"/>
</dbReference>
<keyword evidence="11" id="KW-1185">Reference proteome</keyword>
<comment type="caution">
    <text evidence="9">The sequence shown here is derived from an EMBL/GenBank/DDBJ whole genome shotgun (WGS) entry which is preliminary data.</text>
</comment>
<accession>A0A0Q9YQC0</accession>
<dbReference type="EMBL" id="LKHV02000001">
    <property type="protein sequence ID" value="MCS5707575.1"/>
    <property type="molecule type" value="Genomic_DNA"/>
</dbReference>
<evidence type="ECO:0000313" key="9">
    <source>
        <dbReference type="EMBL" id="KRG19578.1"/>
    </source>
</evidence>
<feature type="transmembrane region" description="Helical" evidence="8">
    <location>
        <begin position="71"/>
        <end position="92"/>
    </location>
</feature>
<reference evidence="10" key="3">
    <citation type="submission" date="2021-06" db="EMBL/GenBank/DDBJ databases">
        <title>Genomic Description and Analysis of Intracellular Bacteria, Candidatus Berkiella cookevillensis and Candidatus Berkiella aquae.</title>
        <authorList>
            <person name="Kidane D.T."/>
            <person name="Mehari Y.T."/>
            <person name="Rice F.C."/>
            <person name="Arivett B.A."/>
            <person name="Farone A.L."/>
            <person name="Berk S.G."/>
            <person name="Farone M.B."/>
        </authorList>
    </citation>
    <scope>NUCLEOTIDE SEQUENCE</scope>
    <source>
        <strain evidence="10">CC99</strain>
    </source>
</reference>
<gene>
    <name evidence="10" type="ORF">CC99x_001515</name>
    <name evidence="9" type="ORF">CC99x_00591</name>
</gene>
<evidence type="ECO:0000256" key="1">
    <source>
        <dbReference type="ARBA" id="ARBA00004651"/>
    </source>
</evidence>
<sequence>MVRVLRDWVTRYFSDPEAVLLVVLLMGGIMLFAWMGAILAPVIASIIIAYLLQWLVNRLVLWRIPKLPAVLIVYIAFLGLFLCAMFILWPIIWQQLLKLVDELPNMISKTKQFLYLLPDRFPEYISKETVDVTVASSSMEMKRFASQLLTMSIASIPSFIALIVYFILVPIMVFFFLKDAKLISDYMGNFLPERHKVLHTVWQDVDIQIGNYVRGKVAEVFIVGIASYIAFYLFHLQYAILLAVLVGVSVLVPYVGAAVVTVPVVLVAFFQWGYNAPEFVYLVMTYGIIQTIDGTVLVPLLFSEAVNLHPIAIILAILVFGGFWGFWGVFFAIPLATLVKAVIVAWPKSA</sequence>
<dbReference type="STRING" id="437022.CC99x_00591"/>
<evidence type="ECO:0000256" key="3">
    <source>
        <dbReference type="ARBA" id="ARBA00022448"/>
    </source>
</evidence>
<reference evidence="10" key="2">
    <citation type="journal article" date="2016" name="Genome Announc.">
        <title>Draft Genome Sequences of Two Novel Amoeba-Resistant Intranuclear Bacteria, 'Candidatus Berkiella cookevillensis' and 'Candidatus Berkiella aquae'.</title>
        <authorList>
            <person name="Mehari Y.T."/>
            <person name="Arivett B.A."/>
            <person name="Farone A.L."/>
            <person name="Gunderson J.H."/>
            <person name="Farone M.B."/>
        </authorList>
    </citation>
    <scope>NUCLEOTIDE SEQUENCE</scope>
    <source>
        <strain evidence="10">CC99</strain>
    </source>
</reference>
<keyword evidence="7 8" id="KW-0472">Membrane</keyword>
<evidence type="ECO:0000256" key="4">
    <source>
        <dbReference type="ARBA" id="ARBA00022475"/>
    </source>
</evidence>
<dbReference type="Proteomes" id="UP000051494">
    <property type="component" value="Unassembled WGS sequence"/>
</dbReference>
<dbReference type="OrthoDB" id="5562213at2"/>
<dbReference type="GO" id="GO:0055085">
    <property type="term" value="P:transmembrane transport"/>
    <property type="evidence" value="ECO:0007669"/>
    <property type="project" value="TreeGrafter"/>
</dbReference>
<keyword evidence="4" id="KW-1003">Cell membrane</keyword>
<dbReference type="PANTHER" id="PTHR21716">
    <property type="entry name" value="TRANSMEMBRANE PROTEIN"/>
    <property type="match status" value="1"/>
</dbReference>
<feature type="transmembrane region" description="Helical" evidence="8">
    <location>
        <begin position="308"/>
        <end position="333"/>
    </location>
</feature>
<protein>
    <submittedName>
        <fullName evidence="10">AI-2E family transporter</fullName>
    </submittedName>
    <submittedName>
        <fullName evidence="9">Pheromone autoinducer 2 transporter</fullName>
    </submittedName>
</protein>
<evidence type="ECO:0000256" key="7">
    <source>
        <dbReference type="ARBA" id="ARBA00023136"/>
    </source>
</evidence>
<feature type="transmembrane region" description="Helical" evidence="8">
    <location>
        <begin position="20"/>
        <end position="51"/>
    </location>
</feature>
<evidence type="ECO:0000313" key="10">
    <source>
        <dbReference type="EMBL" id="MCS5707575.1"/>
    </source>
</evidence>
<feature type="transmembrane region" description="Helical" evidence="8">
    <location>
        <begin position="240"/>
        <end position="267"/>
    </location>
</feature>
<evidence type="ECO:0000256" key="2">
    <source>
        <dbReference type="ARBA" id="ARBA00009773"/>
    </source>
</evidence>
<evidence type="ECO:0000313" key="11">
    <source>
        <dbReference type="Proteomes" id="UP000051494"/>
    </source>
</evidence>
<comment type="subcellular location">
    <subcellularLocation>
        <location evidence="1">Cell membrane</location>
        <topology evidence="1">Multi-pass membrane protein</topology>
    </subcellularLocation>
</comment>
<feature type="transmembrane region" description="Helical" evidence="8">
    <location>
        <begin position="217"/>
        <end position="234"/>
    </location>
</feature>
<evidence type="ECO:0000256" key="5">
    <source>
        <dbReference type="ARBA" id="ARBA00022692"/>
    </source>
</evidence>
<dbReference type="PANTHER" id="PTHR21716:SF53">
    <property type="entry name" value="PERMEASE PERM-RELATED"/>
    <property type="match status" value="1"/>
</dbReference>
<keyword evidence="5 8" id="KW-0812">Transmembrane</keyword>
<reference evidence="9" key="1">
    <citation type="submission" date="2015-09" db="EMBL/GenBank/DDBJ databases">
        <title>Draft Genome Sequences of Two Novel Amoeba-resistant Intranuclear Bacteria, Candidatus Berkiella cookevillensis and Candidatus Berkiella aquae.</title>
        <authorList>
            <person name="Mehari Y.T."/>
            <person name="Arivett B.A."/>
            <person name="Farone A.L."/>
            <person name="Gunderson J.H."/>
            <person name="Farone M.B."/>
        </authorList>
    </citation>
    <scope>NUCLEOTIDE SEQUENCE [LARGE SCALE GENOMIC DNA]</scope>
    <source>
        <strain evidence="9">CC99</strain>
    </source>
</reference>
<comment type="similarity">
    <text evidence="2">Belongs to the autoinducer-2 exporter (AI-2E) (TC 2.A.86) family.</text>
</comment>